<evidence type="ECO:0000313" key="8">
    <source>
        <dbReference type="EMBL" id="TVY51367.1"/>
    </source>
</evidence>
<evidence type="ECO:0000256" key="7">
    <source>
        <dbReference type="SAM" id="Phobius"/>
    </source>
</evidence>
<protein>
    <recommendedName>
        <fullName evidence="10">Zn(2)-C6 fungal-type domain-containing protein</fullName>
    </recommendedName>
</protein>
<keyword evidence="9" id="KW-1185">Reference proteome</keyword>
<keyword evidence="7" id="KW-0812">Transmembrane</keyword>
<keyword evidence="7" id="KW-0472">Membrane</keyword>
<dbReference type="GO" id="GO:0000981">
    <property type="term" value="F:DNA-binding transcription factor activity, RNA polymerase II-specific"/>
    <property type="evidence" value="ECO:0007669"/>
    <property type="project" value="InterPro"/>
</dbReference>
<keyword evidence="2" id="KW-0805">Transcription regulation</keyword>
<dbReference type="OrthoDB" id="5226580at2759"/>
<keyword evidence="3" id="KW-0238">DNA-binding</keyword>
<evidence type="ECO:0000256" key="1">
    <source>
        <dbReference type="ARBA" id="ARBA00004123"/>
    </source>
</evidence>
<feature type="compositionally biased region" description="Polar residues" evidence="6">
    <location>
        <begin position="135"/>
        <end position="146"/>
    </location>
</feature>
<reference evidence="8 9" key="1">
    <citation type="submission" date="2018-05" db="EMBL/GenBank/DDBJ databases">
        <title>Whole genome sequencing for identification of molecular markers to develop diagnostic detection tools for the regulated plant pathogen Lachnellula willkommii.</title>
        <authorList>
            <person name="Giroux E."/>
            <person name="Bilodeau G."/>
        </authorList>
    </citation>
    <scope>NUCLEOTIDE SEQUENCE [LARGE SCALE GENOMIC DNA]</scope>
    <source>
        <strain evidence="8 9">CBS 625.97</strain>
    </source>
</reference>
<dbReference type="GO" id="GO:0005634">
    <property type="term" value="C:nucleus"/>
    <property type="evidence" value="ECO:0007669"/>
    <property type="project" value="UniProtKB-SubCell"/>
</dbReference>
<evidence type="ECO:0000256" key="4">
    <source>
        <dbReference type="ARBA" id="ARBA00023163"/>
    </source>
</evidence>
<feature type="region of interest" description="Disordered" evidence="6">
    <location>
        <begin position="125"/>
        <end position="148"/>
    </location>
</feature>
<dbReference type="PANTHER" id="PTHR31845:SF10">
    <property type="entry name" value="ZN(II)2CYS6 TRANSCRIPTION FACTOR (EUROFUNG)"/>
    <property type="match status" value="1"/>
</dbReference>
<dbReference type="GO" id="GO:0008270">
    <property type="term" value="F:zinc ion binding"/>
    <property type="evidence" value="ECO:0007669"/>
    <property type="project" value="InterPro"/>
</dbReference>
<comment type="caution">
    <text evidence="8">The sequence shown here is derived from an EMBL/GenBank/DDBJ whole genome shotgun (WGS) entry which is preliminary data.</text>
</comment>
<dbReference type="Gene3D" id="4.10.240.10">
    <property type="entry name" value="Zn(2)-C6 fungal-type DNA-binding domain"/>
    <property type="match status" value="1"/>
</dbReference>
<name>A0A7D8UKX4_9HELO</name>
<accession>A0A7D8UKX4</accession>
<dbReference type="InterPro" id="IPR051089">
    <property type="entry name" value="prtT"/>
</dbReference>
<dbReference type="CDD" id="cd12148">
    <property type="entry name" value="fungal_TF_MHR"/>
    <property type="match status" value="1"/>
</dbReference>
<dbReference type="Proteomes" id="UP000481288">
    <property type="component" value="Unassembled WGS sequence"/>
</dbReference>
<sequence>MADYVNPRAQSCQNCVKAKAKCYGHADGKCERCHRMCRECVMQVPIVRKRKAGKTATVHETHKTGRIAELEGRLNDLVSRLPPPLNGEDTSTSPVFTPESTNTLSSGLSTFPNQQTLGAEEVGDTLQDDGAGFESTPSVPGPSRSTTDSDDLLNVFRRKLARQVPFISVPAQMSALTLYRERPFLYQAIIAVASYHDSVHQIELGHQFLKHLTEHLVLQGFKSLDMLQGLLVYITWSLTTLLGFAFTLLIDLHLYLPMASFEKHEKFLDEMKGIFHCNLAWARKAEPSREEKRTLLGCFYLFTCDCHNDISSAPENENDVYLAQLSTLQRISEGVRQSGLRTFPSQPRIWNAATGVHFKLLFSELQTFKASLPENLKQDEYTALILMHYHAVEMYLFEIGFFMPPTTLTDTPTLQRAEILLMCHHATRAFSDVYFSIDFDSVPFINFSPVFISQIYFVMMTLSKLSLFDADDWDASNVQTTLDLSTVLDLEITMTEAASARYDKRDDNKPWLHVTRRMRHVKVRFERLLANENRDLAAAIPGTQIQGDATDMSMPLFWNQFDLLDDSFWQNLPDEANL</sequence>
<feature type="compositionally biased region" description="Polar residues" evidence="6">
    <location>
        <begin position="88"/>
        <end position="112"/>
    </location>
</feature>
<evidence type="ECO:0000256" key="6">
    <source>
        <dbReference type="SAM" id="MobiDB-lite"/>
    </source>
</evidence>
<evidence type="ECO:0000256" key="5">
    <source>
        <dbReference type="ARBA" id="ARBA00023242"/>
    </source>
</evidence>
<keyword evidence="4" id="KW-0804">Transcription</keyword>
<evidence type="ECO:0000313" key="9">
    <source>
        <dbReference type="Proteomes" id="UP000481288"/>
    </source>
</evidence>
<dbReference type="AlphaFoldDB" id="A0A7D8UKX4"/>
<evidence type="ECO:0008006" key="10">
    <source>
        <dbReference type="Google" id="ProtNLM"/>
    </source>
</evidence>
<comment type="subcellular location">
    <subcellularLocation>
        <location evidence="1">Nucleus</location>
    </subcellularLocation>
</comment>
<dbReference type="GO" id="GO:0000976">
    <property type="term" value="F:transcription cis-regulatory region binding"/>
    <property type="evidence" value="ECO:0007669"/>
    <property type="project" value="TreeGrafter"/>
</dbReference>
<evidence type="ECO:0000256" key="3">
    <source>
        <dbReference type="ARBA" id="ARBA00023125"/>
    </source>
</evidence>
<gene>
    <name evidence="8" type="ORF">LCER1_G006673</name>
</gene>
<dbReference type="PANTHER" id="PTHR31845">
    <property type="entry name" value="FINGER DOMAIN PROTEIN, PUTATIVE-RELATED"/>
    <property type="match status" value="1"/>
</dbReference>
<keyword evidence="7" id="KW-1133">Transmembrane helix</keyword>
<proteinExistence type="predicted"/>
<feature type="region of interest" description="Disordered" evidence="6">
    <location>
        <begin position="81"/>
        <end position="112"/>
    </location>
</feature>
<evidence type="ECO:0000256" key="2">
    <source>
        <dbReference type="ARBA" id="ARBA00023015"/>
    </source>
</evidence>
<dbReference type="EMBL" id="QGMG01000836">
    <property type="protein sequence ID" value="TVY51367.1"/>
    <property type="molecule type" value="Genomic_DNA"/>
</dbReference>
<keyword evidence="5" id="KW-0539">Nucleus</keyword>
<feature type="transmembrane region" description="Helical" evidence="7">
    <location>
        <begin position="230"/>
        <end position="256"/>
    </location>
</feature>
<dbReference type="InterPro" id="IPR036864">
    <property type="entry name" value="Zn2-C6_fun-type_DNA-bd_sf"/>
</dbReference>
<organism evidence="8 9">
    <name type="scientific">Lachnellula cervina</name>
    <dbReference type="NCBI Taxonomy" id="1316786"/>
    <lineage>
        <taxon>Eukaryota</taxon>
        <taxon>Fungi</taxon>
        <taxon>Dikarya</taxon>
        <taxon>Ascomycota</taxon>
        <taxon>Pezizomycotina</taxon>
        <taxon>Leotiomycetes</taxon>
        <taxon>Helotiales</taxon>
        <taxon>Lachnaceae</taxon>
        <taxon>Lachnellula</taxon>
    </lineage>
</organism>